<reference evidence="2" key="2">
    <citation type="submission" date="2019-04" db="EMBL/GenBank/DDBJ databases">
        <authorList>
            <person name="Zou H."/>
        </authorList>
    </citation>
    <scope>NUCLEOTIDE SEQUENCE</scope>
    <source>
        <strain evidence="2">2015oxa</strain>
    </source>
</reference>
<name>A0AAW6QTC8_9GAMM</name>
<feature type="region of interest" description="Disordered" evidence="1">
    <location>
        <begin position="622"/>
        <end position="651"/>
    </location>
</feature>
<dbReference type="EMBL" id="SUNE01000002">
    <property type="protein sequence ID" value="MDG5898916.1"/>
    <property type="molecule type" value="Genomic_DNA"/>
</dbReference>
<comment type="caution">
    <text evidence="2">The sequence shown here is derived from an EMBL/GenBank/DDBJ whole genome shotgun (WGS) entry which is preliminary data.</text>
</comment>
<gene>
    <name evidence="2" type="ORF">E2650_03135</name>
</gene>
<dbReference type="Proteomes" id="UP001152518">
    <property type="component" value="Unassembled WGS sequence"/>
</dbReference>
<evidence type="ECO:0000256" key="1">
    <source>
        <dbReference type="SAM" id="MobiDB-lite"/>
    </source>
</evidence>
<dbReference type="AlphaFoldDB" id="A0AAW6QTC8"/>
<protein>
    <recommendedName>
        <fullName evidence="3">Lipoprotein</fullName>
    </recommendedName>
</protein>
<organism evidence="2">
    <name type="scientific">Shewanella xiamenensis</name>
    <dbReference type="NCBI Taxonomy" id="332186"/>
    <lineage>
        <taxon>Bacteria</taxon>
        <taxon>Pseudomonadati</taxon>
        <taxon>Pseudomonadota</taxon>
        <taxon>Gammaproteobacteria</taxon>
        <taxon>Alteromonadales</taxon>
        <taxon>Shewanellaceae</taxon>
        <taxon>Shewanella</taxon>
    </lineage>
</organism>
<accession>A0AAW6QTC8</accession>
<sequence>MMEIWGPIRRFSIIAAAATLSACGGGGDSNSDGGTVTPPTTNVPRCTSVTPLVTTDTGAIRFKTESQYGVGQSSAIIASLGNSDSQDLTFRWQQLEGPSIELVSQNSPVLAMELPAAGSYRFRLQITGTNTNVTGDISINADNNTGGLLNIRQDHQAVEGNDVSLRIGQQAGLSAANVNWCIAEGPDVSLDISDPFRPLFTAPAVAQDTLTRLRASATINGNVVTDEAFVLTTAAPTISSSYFDTPLARTHAYHPTSPYASALTSCVYSNQLKEACTINQLPLIGQVSDNLDVDTILDRVLVSHDWMGDNFAAFLRQMDPNSDFARLLQSVTAVVISYDVRPSFYWVVTGAIYLDPNDLWLTPMQRDTINEAPDYRSSFGNELNFIMPWRYVKNNQYASQGFPITTRATRTLAQINPDLASLLYHELAHANDFFPRSVHASLTGPRLLDDYSRRNASKSLISDQVSRSYPLTSTEMTGLAGVSFLGAKATATQKAYQPSDVSTFFSSDIANDFYNYSSTREDTAMLFEEAMMSYRYQILRDVAVTNAPDVITADTIIVNWGQRGRIGADNLLNRAALVIDGMLPELDGITLLASLPEPIPMTQGQSWRQTLGISPNAAIVKGQQSSTAASRDSIAEPELRFSGDRHRHPQQ</sequence>
<dbReference type="Gene3D" id="2.60.40.10">
    <property type="entry name" value="Immunoglobulins"/>
    <property type="match status" value="1"/>
</dbReference>
<dbReference type="InterPro" id="IPR013783">
    <property type="entry name" value="Ig-like_fold"/>
</dbReference>
<feature type="compositionally biased region" description="Basic and acidic residues" evidence="1">
    <location>
        <begin position="633"/>
        <end position="644"/>
    </location>
</feature>
<reference evidence="2" key="1">
    <citation type="journal article" date="2019" name="Int J Environ Res Public Health">
        <title>Characterization of Chromosome-Mediated BlaOXA-894 in Shewanella xiamenensis Isolated from Pig Wastewater.</title>
        <authorList>
            <person name="Zou H."/>
            <person name="Zhou Z."/>
            <person name="Xia H."/>
            <person name="Zhao Q."/>
            <person name="Li X."/>
        </authorList>
    </citation>
    <scope>NUCLEOTIDE SEQUENCE</scope>
    <source>
        <strain evidence="2">2015oxa</strain>
    </source>
</reference>
<evidence type="ECO:0008006" key="3">
    <source>
        <dbReference type="Google" id="ProtNLM"/>
    </source>
</evidence>
<evidence type="ECO:0000313" key="2">
    <source>
        <dbReference type="EMBL" id="MDG5898916.1"/>
    </source>
</evidence>
<proteinExistence type="predicted"/>